<dbReference type="InterPro" id="IPR044246">
    <property type="entry name" value="ZFP3-like"/>
</dbReference>
<keyword evidence="4" id="KW-0862">Zinc</keyword>
<dbReference type="Pfam" id="PF13912">
    <property type="entry name" value="zf-C2H2_6"/>
    <property type="match status" value="1"/>
</dbReference>
<evidence type="ECO:0000256" key="2">
    <source>
        <dbReference type="ARBA" id="ARBA00022723"/>
    </source>
</evidence>
<dbReference type="PROSITE" id="PS50157">
    <property type="entry name" value="ZINC_FINGER_C2H2_2"/>
    <property type="match status" value="1"/>
</dbReference>
<dbReference type="OrthoDB" id="772256at2759"/>
<organism evidence="9">
    <name type="scientific">Salvia splendens</name>
    <name type="common">Scarlet sage</name>
    <dbReference type="NCBI Taxonomy" id="180675"/>
    <lineage>
        <taxon>Eukaryota</taxon>
        <taxon>Viridiplantae</taxon>
        <taxon>Streptophyta</taxon>
        <taxon>Embryophyta</taxon>
        <taxon>Tracheophyta</taxon>
        <taxon>Spermatophyta</taxon>
        <taxon>Magnoliopsida</taxon>
        <taxon>eudicotyledons</taxon>
        <taxon>Gunneridae</taxon>
        <taxon>Pentapetalae</taxon>
        <taxon>asterids</taxon>
        <taxon>lamiids</taxon>
        <taxon>Lamiales</taxon>
        <taxon>Lamiaceae</taxon>
        <taxon>Nepetoideae</taxon>
        <taxon>Mentheae</taxon>
        <taxon>Salviinae</taxon>
        <taxon>Salvia</taxon>
        <taxon>Salvia subgen. Calosphace</taxon>
        <taxon>core Calosphace</taxon>
    </lineage>
</organism>
<dbReference type="GO" id="GO:0008270">
    <property type="term" value="F:zinc ion binding"/>
    <property type="evidence" value="ECO:0007669"/>
    <property type="project" value="UniProtKB-KW"/>
</dbReference>
<accession>A0A8X8XGD6</accession>
<dbReference type="EMBL" id="PNBA02000009">
    <property type="protein sequence ID" value="KAG6412089.1"/>
    <property type="molecule type" value="Genomic_DNA"/>
</dbReference>
<dbReference type="PANTHER" id="PTHR47287:SF15">
    <property type="entry name" value="ZINC FINGER PROTEIN 3-LIKE"/>
    <property type="match status" value="1"/>
</dbReference>
<reference evidence="9" key="2">
    <citation type="submission" date="2020-08" db="EMBL/GenBank/DDBJ databases">
        <title>Plant Genome Project.</title>
        <authorList>
            <person name="Zhang R.-G."/>
        </authorList>
    </citation>
    <scope>NUCLEOTIDE SEQUENCE</scope>
    <source>
        <strain evidence="9">Huo1</strain>
        <tissue evidence="9">Leaf</tissue>
    </source>
</reference>
<comment type="caution">
    <text evidence="9">The sequence shown here is derived from an EMBL/GenBank/DDBJ whole genome shotgun (WGS) entry which is preliminary data.</text>
</comment>
<evidence type="ECO:0000256" key="7">
    <source>
        <dbReference type="SAM" id="MobiDB-lite"/>
    </source>
</evidence>
<feature type="compositionally biased region" description="Polar residues" evidence="7">
    <location>
        <begin position="55"/>
        <end position="66"/>
    </location>
</feature>
<evidence type="ECO:0000256" key="6">
    <source>
        <dbReference type="PROSITE-ProRule" id="PRU00042"/>
    </source>
</evidence>
<proteinExistence type="predicted"/>
<evidence type="ECO:0000256" key="1">
    <source>
        <dbReference type="ARBA" id="ARBA00004123"/>
    </source>
</evidence>
<dbReference type="PROSITE" id="PS00028">
    <property type="entry name" value="ZINC_FINGER_C2H2_1"/>
    <property type="match status" value="1"/>
</dbReference>
<evidence type="ECO:0000313" key="9">
    <source>
        <dbReference type="EMBL" id="KAG6412089.1"/>
    </source>
</evidence>
<evidence type="ECO:0000259" key="8">
    <source>
        <dbReference type="PROSITE" id="PS50157"/>
    </source>
</evidence>
<keyword evidence="3 6" id="KW-0863">Zinc-finger</keyword>
<dbReference type="GO" id="GO:0005634">
    <property type="term" value="C:nucleus"/>
    <property type="evidence" value="ECO:0007669"/>
    <property type="project" value="UniProtKB-SubCell"/>
</dbReference>
<comment type="subcellular location">
    <subcellularLocation>
        <location evidence="1">Nucleus</location>
    </subcellularLocation>
</comment>
<keyword evidence="5" id="KW-0539">Nucleus</keyword>
<gene>
    <name evidence="9" type="ORF">SASPL_124755</name>
</gene>
<dbReference type="Proteomes" id="UP000298416">
    <property type="component" value="Unassembled WGS sequence"/>
</dbReference>
<evidence type="ECO:0000256" key="3">
    <source>
        <dbReference type="ARBA" id="ARBA00022771"/>
    </source>
</evidence>
<dbReference type="Gene3D" id="3.30.160.60">
    <property type="entry name" value="Classic Zinc Finger"/>
    <property type="match status" value="1"/>
</dbReference>
<feature type="compositionally biased region" description="Basic and acidic residues" evidence="7">
    <location>
        <begin position="68"/>
        <end position="88"/>
    </location>
</feature>
<dbReference type="AlphaFoldDB" id="A0A8X8XGD6"/>
<dbReference type="SUPFAM" id="SSF57667">
    <property type="entry name" value="beta-beta-alpha zinc fingers"/>
    <property type="match status" value="1"/>
</dbReference>
<reference evidence="9" key="1">
    <citation type="submission" date="2018-01" db="EMBL/GenBank/DDBJ databases">
        <authorList>
            <person name="Mao J.F."/>
        </authorList>
    </citation>
    <scope>NUCLEOTIDE SEQUENCE</scope>
    <source>
        <strain evidence="9">Huo1</strain>
        <tissue evidence="9">Leaf</tissue>
    </source>
</reference>
<evidence type="ECO:0000256" key="5">
    <source>
        <dbReference type="ARBA" id="ARBA00023242"/>
    </source>
</evidence>
<sequence>MEKGKKQQKYAQGERLINLSLGRKMFLCKHCNREFLSLQALGGHQNAHRRERSMSTHCSRGRTTAPHQEPRDFPRWEQKEDLDLELKL</sequence>
<feature type="region of interest" description="Disordered" evidence="7">
    <location>
        <begin position="43"/>
        <end position="88"/>
    </location>
</feature>
<dbReference type="InterPro" id="IPR036236">
    <property type="entry name" value="Znf_C2H2_sf"/>
</dbReference>
<name>A0A8X8XGD6_SALSN</name>
<evidence type="ECO:0000256" key="4">
    <source>
        <dbReference type="ARBA" id="ARBA00022833"/>
    </source>
</evidence>
<keyword evidence="2" id="KW-0479">Metal-binding</keyword>
<dbReference type="GO" id="GO:0009788">
    <property type="term" value="P:negative regulation of abscisic acid-activated signaling pathway"/>
    <property type="evidence" value="ECO:0007669"/>
    <property type="project" value="InterPro"/>
</dbReference>
<dbReference type="InterPro" id="IPR013087">
    <property type="entry name" value="Znf_C2H2_type"/>
</dbReference>
<keyword evidence="10" id="KW-1185">Reference proteome</keyword>
<protein>
    <recommendedName>
        <fullName evidence="8">C2H2-type domain-containing protein</fullName>
    </recommendedName>
</protein>
<evidence type="ECO:0000313" key="10">
    <source>
        <dbReference type="Proteomes" id="UP000298416"/>
    </source>
</evidence>
<feature type="domain" description="C2H2-type" evidence="8">
    <location>
        <begin position="26"/>
        <end position="53"/>
    </location>
</feature>
<dbReference type="PANTHER" id="PTHR47287">
    <property type="entry name" value="C2H2 AND C2HC ZINC FINGERS SUPERFAMILY PROTEIN"/>
    <property type="match status" value="1"/>
</dbReference>